<reference evidence="1" key="1">
    <citation type="submission" date="2023-07" db="EMBL/GenBank/DDBJ databases">
        <authorList>
            <consortium name="CYATHOMIX"/>
        </authorList>
    </citation>
    <scope>NUCLEOTIDE SEQUENCE</scope>
    <source>
        <strain evidence="1">N/A</strain>
    </source>
</reference>
<evidence type="ECO:0000313" key="2">
    <source>
        <dbReference type="Proteomes" id="UP001176961"/>
    </source>
</evidence>
<sequence length="135" mass="15361">MKEAEYHVYRMPCEKDKDTEIYTNYTAFPDYRCIAKGNGTASVILMGDSIACRAYFRFNAPIIELDTDFVYKQSQSNIEFISKYTKHFVLDLPYCTPGINVGASLARKLQLGLLPVLDYSSAPKGHVIKRYDCAH</sequence>
<proteinExistence type="predicted"/>
<accession>A0AA36GLJ7</accession>
<keyword evidence="2" id="KW-1185">Reference proteome</keyword>
<comment type="caution">
    <text evidence="1">The sequence shown here is derived from an EMBL/GenBank/DDBJ whole genome shotgun (WGS) entry which is preliminary data.</text>
</comment>
<dbReference type="Proteomes" id="UP001176961">
    <property type="component" value="Unassembled WGS sequence"/>
</dbReference>
<gene>
    <name evidence="1" type="ORF">CYNAS_LOCUS6278</name>
</gene>
<name>A0AA36GLJ7_CYLNA</name>
<organism evidence="1 2">
    <name type="scientific">Cylicocyclus nassatus</name>
    <name type="common">Nematode worm</name>
    <dbReference type="NCBI Taxonomy" id="53992"/>
    <lineage>
        <taxon>Eukaryota</taxon>
        <taxon>Metazoa</taxon>
        <taxon>Ecdysozoa</taxon>
        <taxon>Nematoda</taxon>
        <taxon>Chromadorea</taxon>
        <taxon>Rhabditida</taxon>
        <taxon>Rhabditina</taxon>
        <taxon>Rhabditomorpha</taxon>
        <taxon>Strongyloidea</taxon>
        <taxon>Strongylidae</taxon>
        <taxon>Cylicocyclus</taxon>
    </lineage>
</organism>
<dbReference type="AlphaFoldDB" id="A0AA36GLJ7"/>
<dbReference type="EMBL" id="CATQJL010000112">
    <property type="protein sequence ID" value="CAJ0594295.1"/>
    <property type="molecule type" value="Genomic_DNA"/>
</dbReference>
<protein>
    <submittedName>
        <fullName evidence="1">Uncharacterized protein</fullName>
    </submittedName>
</protein>
<evidence type="ECO:0000313" key="1">
    <source>
        <dbReference type="EMBL" id="CAJ0594295.1"/>
    </source>
</evidence>